<feature type="chain" id="PRO_5021487678" evidence="1">
    <location>
        <begin position="23"/>
        <end position="184"/>
    </location>
</feature>
<dbReference type="Proteomes" id="UP000298050">
    <property type="component" value="Unassembled WGS sequence"/>
</dbReference>
<evidence type="ECO:0000313" key="3">
    <source>
        <dbReference type="EMBL" id="TGD75752.1"/>
    </source>
</evidence>
<sequence>MLHRALMAVFALALLSLLSACASTLQANMDFDEKYDFTQVKTIAILPVDRTSVSNIVVSDLQVDRINAAITEELTGKGYVVTSDRATADVWLTWHLVTEQRTDVRTYDGLSYYNCWRCGPAVSDVSVRQYTQGTFIVDMIDPLRNQSVWRSIIQSELKPQPEGDKAAERRKKAATAVFAGFPPN</sequence>
<dbReference type="InterPro" id="IPR025411">
    <property type="entry name" value="DUF4136"/>
</dbReference>
<evidence type="ECO:0000313" key="4">
    <source>
        <dbReference type="Proteomes" id="UP000298050"/>
    </source>
</evidence>
<accession>A0A4Z0M7T3</accession>
<protein>
    <submittedName>
        <fullName evidence="3">DUF4136 domain-containing protein</fullName>
    </submittedName>
</protein>
<organism evidence="3 4">
    <name type="scientific">Mangrovimicrobium sediminis</name>
    <dbReference type="NCBI Taxonomy" id="2562682"/>
    <lineage>
        <taxon>Bacteria</taxon>
        <taxon>Pseudomonadati</taxon>
        <taxon>Pseudomonadota</taxon>
        <taxon>Gammaproteobacteria</taxon>
        <taxon>Cellvibrionales</taxon>
        <taxon>Halieaceae</taxon>
        <taxon>Mangrovimicrobium</taxon>
    </lineage>
</organism>
<evidence type="ECO:0000259" key="2">
    <source>
        <dbReference type="Pfam" id="PF13590"/>
    </source>
</evidence>
<evidence type="ECO:0000256" key="1">
    <source>
        <dbReference type="SAM" id="SignalP"/>
    </source>
</evidence>
<dbReference type="EMBL" id="SRLE01000002">
    <property type="protein sequence ID" value="TGD75752.1"/>
    <property type="molecule type" value="Genomic_DNA"/>
</dbReference>
<name>A0A4Z0M7T3_9GAMM</name>
<dbReference type="Pfam" id="PF13590">
    <property type="entry name" value="DUF4136"/>
    <property type="match status" value="1"/>
</dbReference>
<dbReference type="RefSeq" id="WP_135441004.1">
    <property type="nucleotide sequence ID" value="NZ_SRLE01000002.1"/>
</dbReference>
<proteinExistence type="predicted"/>
<keyword evidence="4" id="KW-1185">Reference proteome</keyword>
<reference evidence="3 4" key="1">
    <citation type="submission" date="2019-04" db="EMBL/GenBank/DDBJ databases">
        <title>Taxonomy of novel Haliea sp. from mangrove soil of West Coast of India.</title>
        <authorList>
            <person name="Verma A."/>
            <person name="Kumar P."/>
            <person name="Krishnamurthi S."/>
        </authorList>
    </citation>
    <scope>NUCLEOTIDE SEQUENCE [LARGE SCALE GENOMIC DNA]</scope>
    <source>
        <strain evidence="3 4">SAOS-164</strain>
    </source>
</reference>
<dbReference type="AlphaFoldDB" id="A0A4Z0M7T3"/>
<dbReference type="OrthoDB" id="118896at2"/>
<feature type="signal peptide" evidence="1">
    <location>
        <begin position="1"/>
        <end position="22"/>
    </location>
</feature>
<gene>
    <name evidence="3" type="ORF">E4634_02440</name>
</gene>
<dbReference type="PROSITE" id="PS51257">
    <property type="entry name" value="PROKAR_LIPOPROTEIN"/>
    <property type="match status" value="1"/>
</dbReference>
<feature type="domain" description="DUF4136" evidence="2">
    <location>
        <begin position="28"/>
        <end position="183"/>
    </location>
</feature>
<comment type="caution">
    <text evidence="3">The sequence shown here is derived from an EMBL/GenBank/DDBJ whole genome shotgun (WGS) entry which is preliminary data.</text>
</comment>
<dbReference type="Gene3D" id="3.30.160.670">
    <property type="match status" value="1"/>
</dbReference>
<keyword evidence="1" id="KW-0732">Signal</keyword>